<evidence type="ECO:0000256" key="6">
    <source>
        <dbReference type="ARBA" id="ARBA00022692"/>
    </source>
</evidence>
<dbReference type="InterPro" id="IPR006260">
    <property type="entry name" value="TonB/TolA_C"/>
</dbReference>
<dbReference type="PANTHER" id="PTHR33446:SF2">
    <property type="entry name" value="PROTEIN TONB"/>
    <property type="match status" value="1"/>
</dbReference>
<dbReference type="Pfam" id="PF03544">
    <property type="entry name" value="TonB_C"/>
    <property type="match status" value="1"/>
</dbReference>
<dbReference type="PROSITE" id="PS52015">
    <property type="entry name" value="TONB_CTD"/>
    <property type="match status" value="1"/>
</dbReference>
<keyword evidence="6" id="KW-0812">Transmembrane</keyword>
<keyword evidence="9" id="KW-0472">Membrane</keyword>
<dbReference type="GO" id="GO:0055085">
    <property type="term" value="P:transmembrane transport"/>
    <property type="evidence" value="ECO:0007669"/>
    <property type="project" value="InterPro"/>
</dbReference>
<accession>A0A916JNP0</accession>
<evidence type="ECO:0000259" key="10">
    <source>
        <dbReference type="PROSITE" id="PS52015"/>
    </source>
</evidence>
<sequence>MRYLVLFLLGVCTSYHWSQTNTHYSADSFPTPPPVHLNNYPENEVTSDHILMDPIELAPAFPGGQKAMYSFLSDHLVIPAYIIENGLQGKLYVQFTIDSTGDIKDVSVLKSFHQVMDAEIIRVIEMMPCWKPGQIGLEKVDMKFTLPITVSLN</sequence>
<dbReference type="GO" id="GO:0031992">
    <property type="term" value="F:energy transducer activity"/>
    <property type="evidence" value="ECO:0007669"/>
    <property type="project" value="TreeGrafter"/>
</dbReference>
<dbReference type="SUPFAM" id="SSF74653">
    <property type="entry name" value="TolA/TonB C-terminal domain"/>
    <property type="match status" value="1"/>
</dbReference>
<evidence type="ECO:0000256" key="5">
    <source>
        <dbReference type="ARBA" id="ARBA00022519"/>
    </source>
</evidence>
<keyword evidence="12" id="KW-1185">Reference proteome</keyword>
<dbReference type="GO" id="GO:0015031">
    <property type="term" value="P:protein transport"/>
    <property type="evidence" value="ECO:0007669"/>
    <property type="project" value="UniProtKB-KW"/>
</dbReference>
<name>A0A916JNP0_9FLAO</name>
<dbReference type="Gene3D" id="3.30.1150.10">
    <property type="match status" value="1"/>
</dbReference>
<evidence type="ECO:0000256" key="3">
    <source>
        <dbReference type="ARBA" id="ARBA00022448"/>
    </source>
</evidence>
<dbReference type="GO" id="GO:0098797">
    <property type="term" value="C:plasma membrane protein complex"/>
    <property type="evidence" value="ECO:0007669"/>
    <property type="project" value="TreeGrafter"/>
</dbReference>
<gene>
    <name evidence="11" type="ORF">CRYO30217_01924</name>
</gene>
<evidence type="ECO:0000256" key="4">
    <source>
        <dbReference type="ARBA" id="ARBA00022475"/>
    </source>
</evidence>
<evidence type="ECO:0000256" key="8">
    <source>
        <dbReference type="ARBA" id="ARBA00022989"/>
    </source>
</evidence>
<dbReference type="EMBL" id="OU015584">
    <property type="protein sequence ID" value="CAG5082463.1"/>
    <property type="molecule type" value="Genomic_DNA"/>
</dbReference>
<evidence type="ECO:0000313" key="12">
    <source>
        <dbReference type="Proteomes" id="UP000683507"/>
    </source>
</evidence>
<keyword evidence="5" id="KW-0997">Cell inner membrane</keyword>
<dbReference type="InterPro" id="IPR037682">
    <property type="entry name" value="TonB_C"/>
</dbReference>
<protein>
    <recommendedName>
        <fullName evidence="10">TonB C-terminal domain-containing protein</fullName>
    </recommendedName>
</protein>
<keyword evidence="3" id="KW-0813">Transport</keyword>
<dbReference type="RefSeq" id="WP_258542122.1">
    <property type="nucleotide sequence ID" value="NZ_OU015584.1"/>
</dbReference>
<evidence type="ECO:0000256" key="1">
    <source>
        <dbReference type="ARBA" id="ARBA00004383"/>
    </source>
</evidence>
<evidence type="ECO:0000256" key="7">
    <source>
        <dbReference type="ARBA" id="ARBA00022927"/>
    </source>
</evidence>
<evidence type="ECO:0000256" key="9">
    <source>
        <dbReference type="ARBA" id="ARBA00023136"/>
    </source>
</evidence>
<evidence type="ECO:0000313" key="11">
    <source>
        <dbReference type="EMBL" id="CAG5082463.1"/>
    </source>
</evidence>
<dbReference type="KEGG" id="ptan:CRYO30217_01924"/>
<dbReference type="PANTHER" id="PTHR33446">
    <property type="entry name" value="PROTEIN TONB-RELATED"/>
    <property type="match status" value="1"/>
</dbReference>
<keyword evidence="7" id="KW-0653">Protein transport</keyword>
<comment type="similarity">
    <text evidence="2">Belongs to the TonB family.</text>
</comment>
<organism evidence="11 12">
    <name type="scientific">Parvicella tangerina</name>
    <dbReference type="NCBI Taxonomy" id="2829795"/>
    <lineage>
        <taxon>Bacteria</taxon>
        <taxon>Pseudomonadati</taxon>
        <taxon>Bacteroidota</taxon>
        <taxon>Flavobacteriia</taxon>
        <taxon>Flavobacteriales</taxon>
        <taxon>Parvicellaceae</taxon>
        <taxon>Parvicella</taxon>
    </lineage>
</organism>
<keyword evidence="8" id="KW-1133">Transmembrane helix</keyword>
<dbReference type="AlphaFoldDB" id="A0A916JNP0"/>
<evidence type="ECO:0000256" key="2">
    <source>
        <dbReference type="ARBA" id="ARBA00006555"/>
    </source>
</evidence>
<dbReference type="Proteomes" id="UP000683507">
    <property type="component" value="Chromosome"/>
</dbReference>
<proteinExistence type="inferred from homology"/>
<comment type="subcellular location">
    <subcellularLocation>
        <location evidence="1">Cell inner membrane</location>
        <topology evidence="1">Single-pass membrane protein</topology>
        <orientation evidence="1">Periplasmic side</orientation>
    </subcellularLocation>
</comment>
<feature type="domain" description="TonB C-terminal" evidence="10">
    <location>
        <begin position="63"/>
        <end position="153"/>
    </location>
</feature>
<keyword evidence="4" id="KW-1003">Cell membrane</keyword>
<reference evidence="11" key="1">
    <citation type="submission" date="2021-04" db="EMBL/GenBank/DDBJ databases">
        <authorList>
            <person name="Rodrigo-Torres L."/>
            <person name="Arahal R. D."/>
            <person name="Lucena T."/>
        </authorList>
    </citation>
    <scope>NUCLEOTIDE SEQUENCE</scope>
    <source>
        <strain evidence="11">AS29M-1</strain>
    </source>
</reference>
<dbReference type="InterPro" id="IPR051045">
    <property type="entry name" value="TonB-dependent_transducer"/>
</dbReference>
<dbReference type="NCBIfam" id="TIGR01352">
    <property type="entry name" value="tonB_Cterm"/>
    <property type="match status" value="1"/>
</dbReference>